<sequence length="211" mass="23997">MAKRHIHPLLKIALEIGPIGVFFLAYRWAPVEAGLSVEARQLQQILFSTEIFIPTILAALGLSWVLTRHLPRMAVITAVVVTVFGGLTLILRDDTFVKMKPTILYGIFAGILGFGLLRGQSYLRYLMDEILPMRREGWMKFTRRFVVFYILLGVLNEVVWRVYGTDTWVDFRTFALPVANILFVMAQIPLFQRYSLTGSEEDGTGDEAQPE</sequence>
<dbReference type="PANTHER" id="PTHR36917:SF1">
    <property type="entry name" value="INNER MEMBRANE-SPANNING PROTEIN YCIB"/>
    <property type="match status" value="1"/>
</dbReference>
<evidence type="ECO:0000256" key="1">
    <source>
        <dbReference type="ARBA" id="ARBA00022475"/>
    </source>
</evidence>
<evidence type="ECO:0000256" key="5">
    <source>
        <dbReference type="HAMAP-Rule" id="MF_00189"/>
    </source>
</evidence>
<dbReference type="EMBL" id="VFRP01000001">
    <property type="protein sequence ID" value="TPE53839.1"/>
    <property type="molecule type" value="Genomic_DNA"/>
</dbReference>
<dbReference type="Pfam" id="PF04279">
    <property type="entry name" value="IspA"/>
    <property type="match status" value="1"/>
</dbReference>
<organism evidence="6 7">
    <name type="scientific">Amaricoccus solimangrovi</name>
    <dbReference type="NCBI Taxonomy" id="2589815"/>
    <lineage>
        <taxon>Bacteria</taxon>
        <taxon>Pseudomonadati</taxon>
        <taxon>Pseudomonadota</taxon>
        <taxon>Alphaproteobacteria</taxon>
        <taxon>Rhodobacterales</taxon>
        <taxon>Paracoccaceae</taxon>
        <taxon>Amaricoccus</taxon>
    </lineage>
</organism>
<dbReference type="OrthoDB" id="9788219at2"/>
<dbReference type="PANTHER" id="PTHR36917">
    <property type="entry name" value="INTRACELLULAR SEPTATION PROTEIN A-RELATED"/>
    <property type="match status" value="1"/>
</dbReference>
<gene>
    <name evidence="5" type="primary">yciB</name>
    <name evidence="6" type="ORF">FJM51_01980</name>
</gene>
<protein>
    <recommendedName>
        <fullName evidence="5">Inner membrane-spanning protein YciB</fullName>
    </recommendedName>
</protein>
<dbReference type="AlphaFoldDB" id="A0A501WX55"/>
<evidence type="ECO:0000256" key="4">
    <source>
        <dbReference type="ARBA" id="ARBA00023136"/>
    </source>
</evidence>
<dbReference type="GO" id="GO:0005886">
    <property type="term" value="C:plasma membrane"/>
    <property type="evidence" value="ECO:0007669"/>
    <property type="project" value="UniProtKB-SubCell"/>
</dbReference>
<feature type="transmembrane region" description="Helical" evidence="5">
    <location>
        <begin position="174"/>
        <end position="191"/>
    </location>
</feature>
<dbReference type="Proteomes" id="UP000319255">
    <property type="component" value="Unassembled WGS sequence"/>
</dbReference>
<dbReference type="InterPro" id="IPR006008">
    <property type="entry name" value="YciB"/>
</dbReference>
<feature type="transmembrane region" description="Helical" evidence="5">
    <location>
        <begin position="73"/>
        <end position="91"/>
    </location>
</feature>
<evidence type="ECO:0000256" key="3">
    <source>
        <dbReference type="ARBA" id="ARBA00022989"/>
    </source>
</evidence>
<name>A0A501WX55_9RHOB</name>
<feature type="transmembrane region" description="Helical" evidence="5">
    <location>
        <begin position="144"/>
        <end position="162"/>
    </location>
</feature>
<accession>A0A501WX55</accession>
<keyword evidence="3 5" id="KW-1133">Transmembrane helix</keyword>
<keyword evidence="1 5" id="KW-1003">Cell membrane</keyword>
<keyword evidence="7" id="KW-1185">Reference proteome</keyword>
<comment type="caution">
    <text evidence="6">The sequence shown here is derived from an EMBL/GenBank/DDBJ whole genome shotgun (WGS) entry which is preliminary data.</text>
</comment>
<feature type="transmembrane region" description="Helical" evidence="5">
    <location>
        <begin position="103"/>
        <end position="123"/>
    </location>
</feature>
<dbReference type="HAMAP" id="MF_00189">
    <property type="entry name" value="YciB"/>
    <property type="match status" value="1"/>
</dbReference>
<keyword evidence="5" id="KW-0997">Cell inner membrane</keyword>
<dbReference type="NCBIfam" id="NF001323">
    <property type="entry name" value="PRK00259.1-1"/>
    <property type="match status" value="1"/>
</dbReference>
<comment type="subcellular location">
    <subcellularLocation>
        <location evidence="5">Cell inner membrane</location>
        <topology evidence="5">Multi-pass membrane protein</topology>
    </subcellularLocation>
</comment>
<proteinExistence type="inferred from homology"/>
<keyword evidence="4 5" id="KW-0472">Membrane</keyword>
<evidence type="ECO:0000256" key="2">
    <source>
        <dbReference type="ARBA" id="ARBA00022692"/>
    </source>
</evidence>
<reference evidence="6 7" key="1">
    <citation type="submission" date="2019-06" db="EMBL/GenBank/DDBJ databases">
        <title>A novel bacterium of genus Amaricoccus, isolated from marine sediment.</title>
        <authorList>
            <person name="Huang H."/>
            <person name="Mo K."/>
            <person name="Hu Y."/>
        </authorList>
    </citation>
    <scope>NUCLEOTIDE SEQUENCE [LARGE SCALE GENOMIC DNA]</scope>
    <source>
        <strain evidence="6 7">HB172011</strain>
    </source>
</reference>
<comment type="function">
    <text evidence="5">Plays a role in cell envelope biogenesis, maintenance of cell envelope integrity and membrane homeostasis.</text>
</comment>
<evidence type="ECO:0000313" key="6">
    <source>
        <dbReference type="EMBL" id="TPE53839.1"/>
    </source>
</evidence>
<comment type="similarity">
    <text evidence="5">Belongs to the YciB family.</text>
</comment>
<feature type="transmembrane region" description="Helical" evidence="5">
    <location>
        <begin position="12"/>
        <end position="29"/>
    </location>
</feature>
<feature type="transmembrane region" description="Helical" evidence="5">
    <location>
        <begin position="45"/>
        <end position="66"/>
    </location>
</feature>
<keyword evidence="2 5" id="KW-0812">Transmembrane</keyword>
<evidence type="ECO:0000313" key="7">
    <source>
        <dbReference type="Proteomes" id="UP000319255"/>
    </source>
</evidence>